<dbReference type="SMART" id="SM00164">
    <property type="entry name" value="TBC"/>
    <property type="match status" value="1"/>
</dbReference>
<feature type="compositionally biased region" description="Basic and acidic residues" evidence="1">
    <location>
        <begin position="116"/>
        <end position="128"/>
    </location>
</feature>
<proteinExistence type="predicted"/>
<dbReference type="OrthoDB" id="294251at2759"/>
<name>A0A286UT79_9AGAM</name>
<feature type="compositionally biased region" description="Pro residues" evidence="1">
    <location>
        <begin position="224"/>
        <end position="234"/>
    </location>
</feature>
<dbReference type="PROSITE" id="PS50086">
    <property type="entry name" value="TBC_RABGAP"/>
    <property type="match status" value="1"/>
</dbReference>
<keyword evidence="4" id="KW-1185">Reference proteome</keyword>
<dbReference type="Gene3D" id="1.10.472.80">
    <property type="entry name" value="Ypt/Rab-GAP domain of gyp1p, domain 3"/>
    <property type="match status" value="1"/>
</dbReference>
<feature type="domain" description="Rab-GAP TBC" evidence="2">
    <location>
        <begin position="536"/>
        <end position="738"/>
    </location>
</feature>
<dbReference type="STRING" id="2282107.A0A286UT79"/>
<evidence type="ECO:0000313" key="4">
    <source>
        <dbReference type="Proteomes" id="UP000217199"/>
    </source>
</evidence>
<feature type="compositionally biased region" description="Polar residues" evidence="1">
    <location>
        <begin position="139"/>
        <end position="166"/>
    </location>
</feature>
<dbReference type="AlphaFoldDB" id="A0A286UT79"/>
<feature type="compositionally biased region" description="Polar residues" evidence="1">
    <location>
        <begin position="182"/>
        <end position="194"/>
    </location>
</feature>
<dbReference type="InterPro" id="IPR035969">
    <property type="entry name" value="Rab-GAP_TBC_sf"/>
</dbReference>
<accession>A0A286UT79</accession>
<feature type="compositionally biased region" description="Polar residues" evidence="1">
    <location>
        <begin position="297"/>
        <end position="307"/>
    </location>
</feature>
<dbReference type="PANTHER" id="PTHR47219:SF9">
    <property type="entry name" value="GTPASE ACTIVATING PROTEIN AND CENTROSOME-ASSOCIATED, ISOFORM B"/>
    <property type="match status" value="1"/>
</dbReference>
<dbReference type="SUPFAM" id="SSF47923">
    <property type="entry name" value="Ypt/Rab-GAP domain of gyp1p"/>
    <property type="match status" value="2"/>
</dbReference>
<feature type="compositionally biased region" description="Polar residues" evidence="1">
    <location>
        <begin position="206"/>
        <end position="221"/>
    </location>
</feature>
<protein>
    <submittedName>
        <fullName evidence="3">TBC</fullName>
    </submittedName>
</protein>
<feature type="compositionally biased region" description="Low complexity" evidence="1">
    <location>
        <begin position="334"/>
        <end position="343"/>
    </location>
</feature>
<dbReference type="Gene3D" id="1.10.8.270">
    <property type="entry name" value="putative rabgap domain of human tbc1 domain family member 14 like domains"/>
    <property type="match status" value="1"/>
</dbReference>
<gene>
    <name evidence="3" type="ORF">PNOK_0277000</name>
</gene>
<dbReference type="InterPro" id="IPR000195">
    <property type="entry name" value="Rab-GAP-TBC_dom"/>
</dbReference>
<dbReference type="InterPro" id="IPR050302">
    <property type="entry name" value="Rab_GAP_TBC_domain"/>
</dbReference>
<dbReference type="Pfam" id="PF00566">
    <property type="entry name" value="RabGAP-TBC"/>
    <property type="match status" value="1"/>
</dbReference>
<dbReference type="Proteomes" id="UP000217199">
    <property type="component" value="Unassembled WGS sequence"/>
</dbReference>
<dbReference type="EMBL" id="NBII01000002">
    <property type="protein sequence ID" value="PAV22813.1"/>
    <property type="molecule type" value="Genomic_DNA"/>
</dbReference>
<dbReference type="GO" id="GO:0031267">
    <property type="term" value="F:small GTPase binding"/>
    <property type="evidence" value="ECO:0007669"/>
    <property type="project" value="TreeGrafter"/>
</dbReference>
<reference evidence="3 4" key="1">
    <citation type="journal article" date="2017" name="Mol. Ecol.">
        <title>Comparative and population genomic landscape of Phellinus noxius: A hypervariable fungus causing root rot in trees.</title>
        <authorList>
            <person name="Chung C.L."/>
            <person name="Lee T.J."/>
            <person name="Akiba M."/>
            <person name="Lee H.H."/>
            <person name="Kuo T.H."/>
            <person name="Liu D."/>
            <person name="Ke H.M."/>
            <person name="Yokoi T."/>
            <person name="Roa M.B."/>
            <person name="Lu M.J."/>
            <person name="Chang Y.Y."/>
            <person name="Ann P.J."/>
            <person name="Tsai J.N."/>
            <person name="Chen C.Y."/>
            <person name="Tzean S.S."/>
            <person name="Ota Y."/>
            <person name="Hattori T."/>
            <person name="Sahashi N."/>
            <person name="Liou R.F."/>
            <person name="Kikuchi T."/>
            <person name="Tsai I.J."/>
        </authorList>
    </citation>
    <scope>NUCLEOTIDE SEQUENCE [LARGE SCALE GENOMIC DNA]</scope>
    <source>
        <strain evidence="3 4">FFPRI411160</strain>
    </source>
</reference>
<feature type="region of interest" description="Disordered" evidence="1">
    <location>
        <begin position="282"/>
        <end position="374"/>
    </location>
</feature>
<feature type="compositionally biased region" description="Low complexity" evidence="1">
    <location>
        <begin position="72"/>
        <end position="85"/>
    </location>
</feature>
<organism evidence="3 4">
    <name type="scientific">Pyrrhoderma noxium</name>
    <dbReference type="NCBI Taxonomy" id="2282107"/>
    <lineage>
        <taxon>Eukaryota</taxon>
        <taxon>Fungi</taxon>
        <taxon>Dikarya</taxon>
        <taxon>Basidiomycota</taxon>
        <taxon>Agaricomycotina</taxon>
        <taxon>Agaricomycetes</taxon>
        <taxon>Hymenochaetales</taxon>
        <taxon>Hymenochaetaceae</taxon>
        <taxon>Pyrrhoderma</taxon>
    </lineage>
</organism>
<dbReference type="InParanoid" id="A0A286UT79"/>
<feature type="region of interest" description="Disordered" evidence="1">
    <location>
        <begin position="1"/>
        <end position="106"/>
    </location>
</feature>
<feature type="compositionally biased region" description="Polar residues" evidence="1">
    <location>
        <begin position="14"/>
        <end position="28"/>
    </location>
</feature>
<dbReference type="GO" id="GO:0005096">
    <property type="term" value="F:GTPase activator activity"/>
    <property type="evidence" value="ECO:0007669"/>
    <property type="project" value="TreeGrafter"/>
</dbReference>
<evidence type="ECO:0000259" key="2">
    <source>
        <dbReference type="PROSITE" id="PS50086"/>
    </source>
</evidence>
<dbReference type="SMR" id="A0A286UT79"/>
<evidence type="ECO:0000256" key="1">
    <source>
        <dbReference type="SAM" id="MobiDB-lite"/>
    </source>
</evidence>
<feature type="region of interest" description="Disordered" evidence="1">
    <location>
        <begin position="139"/>
        <end position="268"/>
    </location>
</feature>
<dbReference type="PANTHER" id="PTHR47219">
    <property type="entry name" value="RAB GTPASE-ACTIVATING PROTEIN 1-LIKE"/>
    <property type="match status" value="1"/>
</dbReference>
<dbReference type="FunCoup" id="A0A286UT79">
    <property type="interactions" value="18"/>
</dbReference>
<feature type="compositionally biased region" description="Basic and acidic residues" evidence="1">
    <location>
        <begin position="35"/>
        <end position="55"/>
    </location>
</feature>
<sequence length="821" mass="90755">MYSERRQTWRKSALANSTMLSNQPTLENGATIGIIKEHSLESRESNGDTTDEGRPSDSINGSFYRAPVSRQSSSGSGFFAGSAESSGRHQNYNPKTQPRPASRSVGLFLDSGSVRDSSELPYAERDSLTSDSHIVSKHTSFGVNGNNSQATTPGRNHMSNVTNSWGKASDPANDDNLKPESRANTSQPVMSSLRLSAASEREYDSPASSKPTTVASDNMWENPSRPPRASPPPVVSHAHHVKGESTSSKGNVTADPRLSPRDSLRGLDSMSATHEGYVTAPQSVESANGIPSPPPVSKSNISHRTIPSGSSRSSSHKDLPAIPPDANSGLTSESPHNSVHKSSPSPPPSNQLSSPEAESPQDVKPKDGEEPESFFVRNTYAKLDVTGVKGDGYEEGIERTRAKLGHDRRSVQLAAMNDAKEAATGEVPTKELELLTKVDRYGFFDSPSHDRSVLLLSSALVRPLQPHTQSNPSCPAVPLPLTSIPKPVVSKERETRRIGKWGRMLEAERRDPGGNVSVWRLAAGKEKKLRGRVFKGIPDAWRSAAWEVLIGRWVGLQKKKSLDAGSLENLLNNLRKDYRTSIDRPSSYDVQIDLDVPRTINGHVLFKTRYGLGQRSLFHTLHSFSLVCDECGYCQGMGPLAATLLCYYEPEKVYANLVHFHDEYQMHDIFLPGFPGLLEAIYIQERILEKMLPTVFASFKKHMISTTSYATKWYITLFANSVPFQTQLRLWDAFLLEGRDVFILVAVSIVWVLKDHITSSQASFETILSLLSSFFIPEDEDVLLRWIERALDDKRLRADMEKWRSDWKGLVKEGKNHDALL</sequence>
<comment type="caution">
    <text evidence="3">The sequence shown here is derived from an EMBL/GenBank/DDBJ whole genome shotgun (WGS) entry which is preliminary data.</text>
</comment>
<feature type="region of interest" description="Disordered" evidence="1">
    <location>
        <begin position="112"/>
        <end position="131"/>
    </location>
</feature>
<evidence type="ECO:0000313" key="3">
    <source>
        <dbReference type="EMBL" id="PAV22813.1"/>
    </source>
</evidence>